<evidence type="ECO:0000313" key="2">
    <source>
        <dbReference type="Proteomes" id="UP001148737"/>
    </source>
</evidence>
<keyword evidence="2" id="KW-1185">Reference proteome</keyword>
<sequence>MSALPPHKGILQPATVALRHILSYSDYSLYHPSALTNANFAAKLDGSILTDILFLSVDIDTGSLLSYRVLDDEKQYSIGISVLDTREIHERLKAEFDSIVRGREYVLVFHGAIDDMRVLSQLNIGQEPSYIFGTALASQFPLQLHYRPSSERLLHLLGIRFRDLHAAGNDAHFVLRAFLMIAVHDSQTQHIVPSEAELQLLVTLEEIARYPIPDPKPKPPAKPPRIKHPKQPKKTDTARTRRRNRTKLELEAQTEIG</sequence>
<protein>
    <submittedName>
        <fullName evidence="1">Uncharacterized protein</fullName>
    </submittedName>
</protein>
<dbReference type="EMBL" id="JANAKD010000083">
    <property type="protein sequence ID" value="KAJ3497887.1"/>
    <property type="molecule type" value="Genomic_DNA"/>
</dbReference>
<comment type="caution">
    <text evidence="1">The sequence shown here is derived from an EMBL/GenBank/DDBJ whole genome shotgun (WGS) entry which is preliminary data.</text>
</comment>
<accession>A0ACC1R3G0</accession>
<reference evidence="1" key="1">
    <citation type="submission" date="2022-07" db="EMBL/GenBank/DDBJ databases">
        <title>Genome Sequence of Lecanicillium saksenae.</title>
        <authorList>
            <person name="Buettner E."/>
        </authorList>
    </citation>
    <scope>NUCLEOTIDE SEQUENCE</scope>
    <source>
        <strain evidence="1">VT-O1</strain>
    </source>
</reference>
<evidence type="ECO:0000313" key="1">
    <source>
        <dbReference type="EMBL" id="KAJ3497887.1"/>
    </source>
</evidence>
<proteinExistence type="predicted"/>
<name>A0ACC1R3G0_9HYPO</name>
<gene>
    <name evidence="1" type="ORF">NLG97_g1551</name>
</gene>
<organism evidence="1 2">
    <name type="scientific">Lecanicillium saksenae</name>
    <dbReference type="NCBI Taxonomy" id="468837"/>
    <lineage>
        <taxon>Eukaryota</taxon>
        <taxon>Fungi</taxon>
        <taxon>Dikarya</taxon>
        <taxon>Ascomycota</taxon>
        <taxon>Pezizomycotina</taxon>
        <taxon>Sordariomycetes</taxon>
        <taxon>Hypocreomycetidae</taxon>
        <taxon>Hypocreales</taxon>
        <taxon>Cordycipitaceae</taxon>
        <taxon>Lecanicillium</taxon>
    </lineage>
</organism>
<dbReference type="Proteomes" id="UP001148737">
    <property type="component" value="Unassembled WGS sequence"/>
</dbReference>